<sequence length="358" mass="38978">MKYLTEYRDRHATERLAEKIRTVVTQPWVLMEVCGGQTHSIVKNALEQLLPASVQLVHGPGCPVCVTAAEILDQAIALAQRPDVILCSFGDMLRVPGSQQSLQAVKATGADVRMLYSPMDALAIARANPQRKVVFLAVGFETTGPATALALAQARQWRLNNFFVLLSHFLVPPAISTIVEGLNNRVQGFLAPGHVCAVTGIEPYQQLVARYRVPMVITGFEPVDILQGILCCVAQLERGEARVENPYRRVANDQGNARAQSLVNDVFEVSDQHWRGIGSIANSGLRLSPSYQMFNAVALLDTALPAASPSECISGDILQGIKKPKQCPHFGHRCRPEHPLGAPMVSSEGACAAYFNYQ</sequence>
<dbReference type="InterPro" id="IPR042244">
    <property type="entry name" value="HypD_2_sf"/>
</dbReference>
<protein>
    <recommendedName>
        <fullName evidence="4">Hydrogenase maturation factor</fullName>
    </recommendedName>
</protein>
<comment type="caution">
    <text evidence="5">The sequence shown here is derived from an EMBL/GenBank/DDBJ whole genome shotgun (WGS) entry which is preliminary data.</text>
</comment>
<dbReference type="EMBL" id="JAAONZ010000015">
    <property type="protein sequence ID" value="NHO67306.1"/>
    <property type="molecule type" value="Genomic_DNA"/>
</dbReference>
<dbReference type="Proteomes" id="UP000787472">
    <property type="component" value="Unassembled WGS sequence"/>
</dbReference>
<evidence type="ECO:0000256" key="4">
    <source>
        <dbReference type="PIRNR" id="PIRNR005622"/>
    </source>
</evidence>
<organism evidence="5 6">
    <name type="scientific">Pseudomaricurvus hydrocarbonicus</name>
    <dbReference type="NCBI Taxonomy" id="1470433"/>
    <lineage>
        <taxon>Bacteria</taxon>
        <taxon>Pseudomonadati</taxon>
        <taxon>Pseudomonadota</taxon>
        <taxon>Gammaproteobacteria</taxon>
        <taxon>Cellvibrionales</taxon>
        <taxon>Cellvibrionaceae</taxon>
        <taxon>Pseudomaricurvus</taxon>
    </lineage>
</organism>
<accession>A0A9E5T200</accession>
<evidence type="ECO:0000256" key="2">
    <source>
        <dbReference type="ARBA" id="ARBA00022723"/>
    </source>
</evidence>
<dbReference type="NCBIfam" id="TIGR00075">
    <property type="entry name" value="hypD"/>
    <property type="match status" value="1"/>
</dbReference>
<evidence type="ECO:0000313" key="6">
    <source>
        <dbReference type="Proteomes" id="UP000787472"/>
    </source>
</evidence>
<keyword evidence="6" id="KW-1185">Reference proteome</keyword>
<keyword evidence="2" id="KW-0479">Metal-binding</keyword>
<dbReference type="GO" id="GO:0005506">
    <property type="term" value="F:iron ion binding"/>
    <property type="evidence" value="ECO:0007669"/>
    <property type="project" value="TreeGrafter"/>
</dbReference>
<dbReference type="PANTHER" id="PTHR30149:SF0">
    <property type="entry name" value="HYDROGENASE MATURATION FACTOR HYPD"/>
    <property type="match status" value="1"/>
</dbReference>
<dbReference type="PANTHER" id="PTHR30149">
    <property type="entry name" value="HYDROGENASE PROTEIN ASSEMBLY PROTEIN HYPD"/>
    <property type="match status" value="1"/>
</dbReference>
<dbReference type="GO" id="GO:0051604">
    <property type="term" value="P:protein maturation"/>
    <property type="evidence" value="ECO:0007669"/>
    <property type="project" value="TreeGrafter"/>
</dbReference>
<dbReference type="InterPro" id="IPR042243">
    <property type="entry name" value="HypD_1"/>
</dbReference>
<evidence type="ECO:0000256" key="3">
    <source>
        <dbReference type="ARBA" id="ARBA00023004"/>
    </source>
</evidence>
<dbReference type="GO" id="GO:0051539">
    <property type="term" value="F:4 iron, 4 sulfur cluster binding"/>
    <property type="evidence" value="ECO:0007669"/>
    <property type="project" value="TreeGrafter"/>
</dbReference>
<dbReference type="AlphaFoldDB" id="A0A9E5T200"/>
<evidence type="ECO:0000313" key="5">
    <source>
        <dbReference type="EMBL" id="NHO67306.1"/>
    </source>
</evidence>
<dbReference type="Gene3D" id="3.40.50.11740">
    <property type="entry name" value="HypD, alpha/beta domain 2"/>
    <property type="match status" value="2"/>
</dbReference>
<comment type="similarity">
    <text evidence="1 4">Belongs to the HypD family.</text>
</comment>
<dbReference type="PIRSF" id="PIRSF005622">
    <property type="entry name" value="Hydrgn_mat_hypD"/>
    <property type="match status" value="1"/>
</dbReference>
<dbReference type="Pfam" id="PF01924">
    <property type="entry name" value="HypD"/>
    <property type="match status" value="1"/>
</dbReference>
<reference evidence="5" key="1">
    <citation type="submission" date="2020-03" db="EMBL/GenBank/DDBJ databases">
        <authorList>
            <person name="Guo F."/>
        </authorList>
    </citation>
    <scope>NUCLEOTIDE SEQUENCE</scope>
    <source>
        <strain evidence="5">JCM 30134</strain>
    </source>
</reference>
<dbReference type="InterPro" id="IPR002780">
    <property type="entry name" value="Hyd_form_HypD"/>
</dbReference>
<evidence type="ECO:0000256" key="1">
    <source>
        <dbReference type="ARBA" id="ARBA00007888"/>
    </source>
</evidence>
<name>A0A9E5T200_9GAMM</name>
<dbReference type="GO" id="GO:0070025">
    <property type="term" value="F:carbon monoxide binding"/>
    <property type="evidence" value="ECO:0007669"/>
    <property type="project" value="TreeGrafter"/>
</dbReference>
<dbReference type="Gene3D" id="6.10.20.100">
    <property type="match status" value="1"/>
</dbReference>
<gene>
    <name evidence="5" type="primary">hypD</name>
    <name evidence="5" type="ORF">G8770_17290</name>
</gene>
<keyword evidence="3" id="KW-0408">Iron</keyword>
<dbReference type="RefSeq" id="WP_167189757.1">
    <property type="nucleotide sequence ID" value="NZ_JAAONZ010000015.1"/>
</dbReference>
<proteinExistence type="inferred from homology"/>